<comment type="caution">
    <text evidence="2">The sequence shown here is derived from an EMBL/GenBank/DDBJ whole genome shotgun (WGS) entry which is preliminary data.</text>
</comment>
<evidence type="ECO:0000313" key="2">
    <source>
        <dbReference type="EMBL" id="MCF6136677.1"/>
    </source>
</evidence>
<evidence type="ECO:0000256" key="1">
    <source>
        <dbReference type="SAM" id="Phobius"/>
    </source>
</evidence>
<keyword evidence="1" id="KW-1133">Transmembrane helix</keyword>
<dbReference type="Pfam" id="PF16935">
    <property type="entry name" value="Hol_Tox"/>
    <property type="match status" value="1"/>
</dbReference>
<keyword evidence="1" id="KW-0812">Transmembrane</keyword>
<gene>
    <name evidence="2" type="ORF">L2716_02975</name>
</gene>
<evidence type="ECO:0000313" key="3">
    <source>
        <dbReference type="Proteomes" id="UP001649381"/>
    </source>
</evidence>
<feature type="transmembrane region" description="Helical" evidence="1">
    <location>
        <begin position="6"/>
        <end position="31"/>
    </location>
</feature>
<keyword evidence="3" id="KW-1185">Reference proteome</keyword>
<protein>
    <submittedName>
        <fullName evidence="2">Holin-like toxin</fullName>
    </submittedName>
</protein>
<dbReference type="EMBL" id="JAKIJS010000001">
    <property type="protein sequence ID" value="MCF6136677.1"/>
    <property type="molecule type" value="Genomic_DNA"/>
</dbReference>
<name>A0ABS9GV19_9BACL</name>
<proteinExistence type="predicted"/>
<organism evidence="2 3">
    <name type="scientific">Pseudalkalibacillus berkeleyi</name>
    <dbReference type="NCBI Taxonomy" id="1069813"/>
    <lineage>
        <taxon>Bacteria</taxon>
        <taxon>Bacillati</taxon>
        <taxon>Bacillota</taxon>
        <taxon>Bacilli</taxon>
        <taxon>Bacillales</taxon>
        <taxon>Fictibacillaceae</taxon>
        <taxon>Pseudalkalibacillus</taxon>
    </lineage>
</organism>
<dbReference type="Proteomes" id="UP001649381">
    <property type="component" value="Unassembled WGS sequence"/>
</dbReference>
<keyword evidence="1" id="KW-0472">Membrane</keyword>
<sequence>MTPEKAIGLMLQFGMYTIGIITVTILIMNALN</sequence>
<dbReference type="InterPro" id="IPR031616">
    <property type="entry name" value="BsrE-like"/>
</dbReference>
<dbReference type="RefSeq" id="WP_236331640.1">
    <property type="nucleotide sequence ID" value="NZ_JAKIJS010000001.1"/>
</dbReference>
<reference evidence="2 3" key="1">
    <citation type="submission" date="2022-01" db="EMBL/GenBank/DDBJ databases">
        <title>Alkalihalobacillus sp. EGI L200015, a novel bacterium isolated from a salt lake sediment.</title>
        <authorList>
            <person name="Gao L."/>
            <person name="Fang B.-Z."/>
            <person name="Li W.-J."/>
        </authorList>
    </citation>
    <scope>NUCLEOTIDE SEQUENCE [LARGE SCALE GENOMIC DNA]</scope>
    <source>
        <strain evidence="2 3">KCTC 12718</strain>
    </source>
</reference>
<accession>A0ABS9GV19</accession>